<keyword evidence="2" id="KW-1185">Reference proteome</keyword>
<accession>A0ABU6QWY9</accession>
<sequence length="167" mass="19276">MKSSNPLKLLGSDTSLYLISFLNKATKEERKRERALTVARRGCLNIGEAYVTDDSVRVFRLGCLGRISSFRIGKGNNGSPIKSPFCPSPAQERSLRSLNEIWWWELLAYIRCLANGSSRVHTAWNWFYRTRKLHRPGCWPIGSRGHYHKDWSVQQTYEAVLRGCREK</sequence>
<comment type="caution">
    <text evidence="1">The sequence shown here is derived from an EMBL/GenBank/DDBJ whole genome shotgun (WGS) entry which is preliminary data.</text>
</comment>
<dbReference type="Proteomes" id="UP001341840">
    <property type="component" value="Unassembled WGS sequence"/>
</dbReference>
<gene>
    <name evidence="1" type="ORF">PIB30_095977</name>
</gene>
<reference evidence="1 2" key="1">
    <citation type="journal article" date="2023" name="Plants (Basel)">
        <title>Bridging the Gap: Combining Genomics and Transcriptomics Approaches to Understand Stylosanthes scabra, an Orphan Legume from the Brazilian Caatinga.</title>
        <authorList>
            <person name="Ferreira-Neto J.R.C."/>
            <person name="da Silva M.D."/>
            <person name="Binneck E."/>
            <person name="de Melo N.F."/>
            <person name="da Silva R.H."/>
            <person name="de Melo A.L.T.M."/>
            <person name="Pandolfi V."/>
            <person name="Bustamante F.O."/>
            <person name="Brasileiro-Vidal A.C."/>
            <person name="Benko-Iseppon A.M."/>
        </authorList>
    </citation>
    <scope>NUCLEOTIDE SEQUENCE [LARGE SCALE GENOMIC DNA]</scope>
    <source>
        <tissue evidence="1">Leaves</tissue>
    </source>
</reference>
<proteinExistence type="predicted"/>
<name>A0ABU6QWY9_9FABA</name>
<protein>
    <submittedName>
        <fullName evidence="1">Uncharacterized protein</fullName>
    </submittedName>
</protein>
<evidence type="ECO:0000313" key="2">
    <source>
        <dbReference type="Proteomes" id="UP001341840"/>
    </source>
</evidence>
<dbReference type="EMBL" id="JASCZI010002237">
    <property type="protein sequence ID" value="MED6116001.1"/>
    <property type="molecule type" value="Genomic_DNA"/>
</dbReference>
<evidence type="ECO:0000313" key="1">
    <source>
        <dbReference type="EMBL" id="MED6116001.1"/>
    </source>
</evidence>
<organism evidence="1 2">
    <name type="scientific">Stylosanthes scabra</name>
    <dbReference type="NCBI Taxonomy" id="79078"/>
    <lineage>
        <taxon>Eukaryota</taxon>
        <taxon>Viridiplantae</taxon>
        <taxon>Streptophyta</taxon>
        <taxon>Embryophyta</taxon>
        <taxon>Tracheophyta</taxon>
        <taxon>Spermatophyta</taxon>
        <taxon>Magnoliopsida</taxon>
        <taxon>eudicotyledons</taxon>
        <taxon>Gunneridae</taxon>
        <taxon>Pentapetalae</taxon>
        <taxon>rosids</taxon>
        <taxon>fabids</taxon>
        <taxon>Fabales</taxon>
        <taxon>Fabaceae</taxon>
        <taxon>Papilionoideae</taxon>
        <taxon>50 kb inversion clade</taxon>
        <taxon>dalbergioids sensu lato</taxon>
        <taxon>Dalbergieae</taxon>
        <taxon>Pterocarpus clade</taxon>
        <taxon>Stylosanthes</taxon>
    </lineage>
</organism>